<evidence type="ECO:0008006" key="3">
    <source>
        <dbReference type="Google" id="ProtNLM"/>
    </source>
</evidence>
<gene>
    <name evidence="1" type="ORF">OFAG_01288</name>
</gene>
<dbReference type="AlphaFoldDB" id="C3X4J9"/>
<dbReference type="Gene3D" id="2.60.120.1140">
    <property type="entry name" value="Protein of unknown function DUF192"/>
    <property type="match status" value="1"/>
</dbReference>
<dbReference type="eggNOG" id="COG1430">
    <property type="taxonomic scope" value="Bacteria"/>
</dbReference>
<protein>
    <recommendedName>
        <fullName evidence="3">DUF192 domain-containing protein</fullName>
    </recommendedName>
</protein>
<dbReference type="HOGENOM" id="CLU_097039_0_0_4"/>
<reference evidence="1" key="1">
    <citation type="submission" date="2011-10" db="EMBL/GenBank/DDBJ databases">
        <title>The Genome Sequence of Oxalobacter formigenes HOxBLS.</title>
        <authorList>
            <consortium name="The Broad Institute Genome Sequencing Platform"/>
            <person name="Earl A."/>
            <person name="Ward D."/>
            <person name="Feldgarden M."/>
            <person name="Gevers D."/>
            <person name="Allison M.J."/>
            <person name="Humphrey S."/>
            <person name="Young S.K."/>
            <person name="Zeng Q."/>
            <person name="Gargeya S."/>
            <person name="Fitzgerald M."/>
            <person name="Haas B."/>
            <person name="Abouelleil A."/>
            <person name="Alvarado L."/>
            <person name="Arachchi H.M."/>
            <person name="Berlin A."/>
            <person name="Brown A."/>
            <person name="Chapman S.B."/>
            <person name="Chen Z."/>
            <person name="Dunbar C."/>
            <person name="Freedman E."/>
            <person name="Gearin G."/>
            <person name="Goldberg J."/>
            <person name="Griggs A."/>
            <person name="Gujja S."/>
            <person name="Heiman D."/>
            <person name="Howarth C."/>
            <person name="Larson L."/>
            <person name="Lui A."/>
            <person name="MacDonald P.J.P."/>
            <person name="Montmayeur A."/>
            <person name="Murphy C."/>
            <person name="Neiman D."/>
            <person name="Pearson M."/>
            <person name="Priest M."/>
            <person name="Roberts A."/>
            <person name="Saif S."/>
            <person name="Shea T."/>
            <person name="Shenoy N."/>
            <person name="Sisk P."/>
            <person name="Stolte C."/>
            <person name="Sykes S."/>
            <person name="Wortman J."/>
            <person name="Nusbaum C."/>
            <person name="Birren B."/>
        </authorList>
    </citation>
    <scope>NUCLEOTIDE SEQUENCE [LARGE SCALE GENOMIC DNA]</scope>
    <source>
        <strain evidence="1">HOxBLS</strain>
    </source>
</reference>
<proteinExistence type="predicted"/>
<evidence type="ECO:0000313" key="1">
    <source>
        <dbReference type="EMBL" id="EEO28135.2"/>
    </source>
</evidence>
<dbReference type="EMBL" id="ACDP02000006">
    <property type="protein sequence ID" value="EEO28135.2"/>
    <property type="molecule type" value="Genomic_DNA"/>
</dbReference>
<comment type="caution">
    <text evidence="1">The sequence shown here is derived from an EMBL/GenBank/DDBJ whole genome shotgun (WGS) entry which is preliminary data.</text>
</comment>
<dbReference type="Pfam" id="PF02643">
    <property type="entry name" value="DUF192"/>
    <property type="match status" value="1"/>
</dbReference>
<accession>C3X4J9</accession>
<dbReference type="InterPro" id="IPR038695">
    <property type="entry name" value="Saro_0823-like_sf"/>
</dbReference>
<evidence type="ECO:0000313" key="2">
    <source>
        <dbReference type="Proteomes" id="UP000003973"/>
    </source>
</evidence>
<dbReference type="PANTHER" id="PTHR37953">
    <property type="entry name" value="UPF0127 PROTEIN MJ1496"/>
    <property type="match status" value="1"/>
</dbReference>
<dbReference type="PANTHER" id="PTHR37953:SF1">
    <property type="entry name" value="UPF0127 PROTEIN MJ1496"/>
    <property type="match status" value="1"/>
</dbReference>
<keyword evidence="2" id="KW-1185">Reference proteome</keyword>
<name>C3X4J9_9BURK</name>
<organism evidence="1 2">
    <name type="scientific">Oxalobacter paraformigenes</name>
    <dbReference type="NCBI Taxonomy" id="556268"/>
    <lineage>
        <taxon>Bacteria</taxon>
        <taxon>Pseudomonadati</taxon>
        <taxon>Pseudomonadota</taxon>
        <taxon>Betaproteobacteria</taxon>
        <taxon>Burkholderiales</taxon>
        <taxon>Oxalobacteraceae</taxon>
        <taxon>Oxalobacter</taxon>
    </lineage>
</organism>
<sequence length="136" mass="15124">MACPLSKSFGAASDEGRFKTVRLKAGKQIIHAEVAATEAERERGLMYRKFLPENSGMLFVFDRPARSCMWMKNTAIPLSVAFIDGKGTIVNIEEMEPFTTESHCSAGWIRYALEMNATWFDRNGVKSGSRIGGLPE</sequence>
<dbReference type="Proteomes" id="UP000003973">
    <property type="component" value="Unassembled WGS sequence"/>
</dbReference>
<dbReference type="InterPro" id="IPR003795">
    <property type="entry name" value="DUF192"/>
</dbReference>